<dbReference type="RefSeq" id="WP_013907590.1">
    <property type="nucleotide sequence ID" value="NC_015681.1"/>
</dbReference>
<dbReference type="PaxDb" id="667014-Thein_0976"/>
<dbReference type="CDD" id="cd10912">
    <property type="entry name" value="PIN_YacP-like"/>
    <property type="match status" value="1"/>
</dbReference>
<dbReference type="KEGG" id="tid:Thein_0976"/>
<name>F8A8Q9_THEID</name>
<dbReference type="OrthoDB" id="9792160at2"/>
<evidence type="ECO:0008006" key="3">
    <source>
        <dbReference type="Google" id="ProtNLM"/>
    </source>
</evidence>
<dbReference type="InParanoid" id="F8A8Q9"/>
<dbReference type="PANTHER" id="PTHR34547">
    <property type="entry name" value="YACP-LIKE NYN DOMAIN PROTEIN"/>
    <property type="match status" value="1"/>
</dbReference>
<sequence>MAIHLLIDGYNLLHQVPELAFLMKENPEEARQALLKQLQEYQRIRRHRITVVFDAWDRAEPRSEVSIKGIKVIFTAQGETADDYIKRRAVKEKERIVVVTSDRAIRSYVETYGAISITSRDFLGKMEAAFYEEIKGEKLFPEPIHRKKLPKKARQRLAKLAKL</sequence>
<accession>F8A8Q9</accession>
<dbReference type="PANTHER" id="PTHR34547:SF1">
    <property type="entry name" value="YACP-LIKE NYN DOMAIN PROTEIN"/>
    <property type="match status" value="1"/>
</dbReference>
<reference evidence="2" key="1">
    <citation type="submission" date="2011-04" db="EMBL/GenBank/DDBJ databases">
        <title>The complete genome of Thermodesulfatator indicus DSM 15286.</title>
        <authorList>
            <person name="Lucas S."/>
            <person name="Copeland A."/>
            <person name="Lapidus A."/>
            <person name="Bruce D."/>
            <person name="Goodwin L."/>
            <person name="Pitluck S."/>
            <person name="Peters L."/>
            <person name="Kyrpides N."/>
            <person name="Mavromatis K."/>
            <person name="Pagani I."/>
            <person name="Ivanova N."/>
            <person name="Saunders L."/>
            <person name="Detter J.C."/>
            <person name="Tapia R."/>
            <person name="Han C."/>
            <person name="Land M."/>
            <person name="Hauser L."/>
            <person name="Markowitz V."/>
            <person name="Cheng J.-F."/>
            <person name="Hugenholtz P."/>
            <person name="Woyke T."/>
            <person name="Wu D."/>
            <person name="Spring S."/>
            <person name="Schroeder M."/>
            <person name="Brambilla E."/>
            <person name="Klenk H.-P."/>
            <person name="Eisen J.A."/>
        </authorList>
    </citation>
    <scope>NUCLEOTIDE SEQUENCE [LARGE SCALE GENOMIC DNA]</scope>
    <source>
        <strain evidence="2">DSM 15286 / JCM 11887 / CIR29812</strain>
    </source>
</reference>
<proteinExistence type="predicted"/>
<reference evidence="1 2" key="2">
    <citation type="journal article" date="2012" name="Stand. Genomic Sci.">
        <title>Complete genome sequence of the thermophilic sulfate-reducing ocean bacterium Thermodesulfatator indicus type strain (CIR29812(T)).</title>
        <authorList>
            <person name="Anderson I."/>
            <person name="Saunders E."/>
            <person name="Lapidus A."/>
            <person name="Nolan M."/>
            <person name="Lucas S."/>
            <person name="Tice H."/>
            <person name="Del Rio T.G."/>
            <person name="Cheng J.F."/>
            <person name="Han C."/>
            <person name="Tapia R."/>
            <person name="Goodwin L.A."/>
            <person name="Pitluck S."/>
            <person name="Liolios K."/>
            <person name="Mavromatis K."/>
            <person name="Pagani I."/>
            <person name="Ivanova N."/>
            <person name="Mikhailova N."/>
            <person name="Pati A."/>
            <person name="Chen A."/>
            <person name="Palaniappan K."/>
            <person name="Land M."/>
            <person name="Hauser L."/>
            <person name="Jeffries C.D."/>
            <person name="Chang Y.J."/>
            <person name="Brambilla E.M."/>
            <person name="Rohde M."/>
            <person name="Spring S."/>
            <person name="Goker M."/>
            <person name="Detter J.C."/>
            <person name="Woyke T."/>
            <person name="Bristow J."/>
            <person name="Eisen J.A."/>
            <person name="Markowitz V."/>
            <person name="Hugenholtz P."/>
            <person name="Kyrpides N.C."/>
            <person name="Klenk H.P."/>
        </authorList>
    </citation>
    <scope>NUCLEOTIDE SEQUENCE [LARGE SCALE GENOMIC DNA]</scope>
    <source>
        <strain evidence="2">DSM 15286 / JCM 11887 / CIR29812</strain>
    </source>
</reference>
<keyword evidence="2" id="KW-1185">Reference proteome</keyword>
<protein>
    <recommendedName>
        <fullName evidence="3">NYN domain-containing protein</fullName>
    </recommendedName>
</protein>
<gene>
    <name evidence="1" type="ordered locus">Thein_0976</name>
</gene>
<dbReference type="Proteomes" id="UP000006793">
    <property type="component" value="Chromosome"/>
</dbReference>
<dbReference type="InterPro" id="IPR010298">
    <property type="entry name" value="YacP-like"/>
</dbReference>
<organism evidence="1 2">
    <name type="scientific">Thermodesulfatator indicus (strain DSM 15286 / JCM 11887 / CIR29812)</name>
    <dbReference type="NCBI Taxonomy" id="667014"/>
    <lineage>
        <taxon>Bacteria</taxon>
        <taxon>Pseudomonadati</taxon>
        <taxon>Thermodesulfobacteriota</taxon>
        <taxon>Thermodesulfobacteria</taxon>
        <taxon>Thermodesulfobacteriales</taxon>
        <taxon>Thermodesulfatatoraceae</taxon>
        <taxon>Thermodesulfatator</taxon>
    </lineage>
</organism>
<evidence type="ECO:0000313" key="1">
    <source>
        <dbReference type="EMBL" id="AEH44848.1"/>
    </source>
</evidence>
<dbReference type="AlphaFoldDB" id="F8A8Q9"/>
<dbReference type="HOGENOM" id="CLU_101326_1_0_0"/>
<dbReference type="EMBL" id="CP002683">
    <property type="protein sequence ID" value="AEH44848.1"/>
    <property type="molecule type" value="Genomic_DNA"/>
</dbReference>
<dbReference type="eggNOG" id="COG3688">
    <property type="taxonomic scope" value="Bacteria"/>
</dbReference>
<evidence type="ECO:0000313" key="2">
    <source>
        <dbReference type="Proteomes" id="UP000006793"/>
    </source>
</evidence>
<dbReference type="Pfam" id="PF05991">
    <property type="entry name" value="NYN_YacP"/>
    <property type="match status" value="1"/>
</dbReference>
<dbReference type="STRING" id="667014.Thein_0976"/>